<keyword evidence="3" id="KW-1185">Reference proteome</keyword>
<dbReference type="AlphaFoldDB" id="A0A409VM32"/>
<feature type="compositionally biased region" description="Polar residues" evidence="1">
    <location>
        <begin position="157"/>
        <end position="166"/>
    </location>
</feature>
<reference evidence="2 3" key="1">
    <citation type="journal article" date="2018" name="Evol. Lett.">
        <title>Horizontal gene cluster transfer increased hallucinogenic mushroom diversity.</title>
        <authorList>
            <person name="Reynolds H.T."/>
            <person name="Vijayakumar V."/>
            <person name="Gluck-Thaler E."/>
            <person name="Korotkin H.B."/>
            <person name="Matheny P.B."/>
            <person name="Slot J.C."/>
        </authorList>
    </citation>
    <scope>NUCLEOTIDE SEQUENCE [LARGE SCALE GENOMIC DNA]</scope>
    <source>
        <strain evidence="2 3">SRW20</strain>
    </source>
</reference>
<feature type="region of interest" description="Disordered" evidence="1">
    <location>
        <begin position="74"/>
        <end position="140"/>
    </location>
</feature>
<accession>A0A409VM32</accession>
<organism evidence="2 3">
    <name type="scientific">Gymnopilus dilepis</name>
    <dbReference type="NCBI Taxonomy" id="231916"/>
    <lineage>
        <taxon>Eukaryota</taxon>
        <taxon>Fungi</taxon>
        <taxon>Dikarya</taxon>
        <taxon>Basidiomycota</taxon>
        <taxon>Agaricomycotina</taxon>
        <taxon>Agaricomycetes</taxon>
        <taxon>Agaricomycetidae</taxon>
        <taxon>Agaricales</taxon>
        <taxon>Agaricineae</taxon>
        <taxon>Hymenogastraceae</taxon>
        <taxon>Gymnopilus</taxon>
    </lineage>
</organism>
<dbReference type="EMBL" id="NHYE01005613">
    <property type="protein sequence ID" value="PPQ67334.1"/>
    <property type="molecule type" value="Genomic_DNA"/>
</dbReference>
<comment type="caution">
    <text evidence="2">The sequence shown here is derived from an EMBL/GenBank/DDBJ whole genome shotgun (WGS) entry which is preliminary data.</text>
</comment>
<dbReference type="OrthoDB" id="3066747at2759"/>
<feature type="compositionally biased region" description="Polar residues" evidence="1">
    <location>
        <begin position="289"/>
        <end position="304"/>
    </location>
</feature>
<feature type="compositionally biased region" description="Basic and acidic residues" evidence="1">
    <location>
        <begin position="89"/>
        <end position="107"/>
    </location>
</feature>
<evidence type="ECO:0000313" key="2">
    <source>
        <dbReference type="EMBL" id="PPQ67334.1"/>
    </source>
</evidence>
<sequence>MVGSPLIDGLLPGGVGFAGGAYGEGSADRPVHSGTGGRVTRRGEAPGQFGTVGRIEDLVLPPLLRDFDLHNFPTSSTIGGAEPEIQPTRSDRLRQSRRKPYDIHSRPGPDPWGDVSNSETSRIRPATDRSNLANPPSGALRVGHSAWRTSYEAIVEESSQQSSDTSFGIGENRPTSIATSGPWLLGSPGKQRPTFHPTALQSPVHSLETFQADKGRRSPAFVAPRTPSREQTQVHSGNREVTSRRASPHEISNSDLVDPPKVIRFNSLHNPVPETWASRPSEHGDSEGDYSQSESPPQHSTNTGVLRFQHPVVPDSQLSPSTPARESPVFHVKWDSERKRRQGYFAQDEGSEKSPFRHYNKAGCDYNA</sequence>
<protein>
    <submittedName>
        <fullName evidence="2">Uncharacterized protein</fullName>
    </submittedName>
</protein>
<feature type="region of interest" description="Disordered" evidence="1">
    <location>
        <begin position="156"/>
        <end position="368"/>
    </location>
</feature>
<feature type="region of interest" description="Disordered" evidence="1">
    <location>
        <begin position="23"/>
        <end position="48"/>
    </location>
</feature>
<evidence type="ECO:0000313" key="3">
    <source>
        <dbReference type="Proteomes" id="UP000284706"/>
    </source>
</evidence>
<dbReference type="InParanoid" id="A0A409VM32"/>
<evidence type="ECO:0000256" key="1">
    <source>
        <dbReference type="SAM" id="MobiDB-lite"/>
    </source>
</evidence>
<gene>
    <name evidence="2" type="ORF">CVT26_007255</name>
</gene>
<name>A0A409VM32_9AGAR</name>
<dbReference type="Proteomes" id="UP000284706">
    <property type="component" value="Unassembled WGS sequence"/>
</dbReference>
<proteinExistence type="predicted"/>